<protein>
    <submittedName>
        <fullName evidence="1">RND multidrug efflux transporter, Acriflavin resistance protein</fullName>
    </submittedName>
</protein>
<dbReference type="AlphaFoldDB" id="A0A377WML7"/>
<sequence length="75" mass="8642">MQNRVAQAEARLPEDVRRLGITTQKQSPTLTLVVHLFSPNGKYDSLYMRNYATLKVKDELARLPGVGQIQIFWLR</sequence>
<dbReference type="GO" id="GO:0022857">
    <property type="term" value="F:transmembrane transporter activity"/>
    <property type="evidence" value="ECO:0007669"/>
    <property type="project" value="InterPro"/>
</dbReference>
<organism evidence="1 2">
    <name type="scientific">Klebsiella pneumoniae</name>
    <dbReference type="NCBI Taxonomy" id="573"/>
    <lineage>
        <taxon>Bacteria</taxon>
        <taxon>Pseudomonadati</taxon>
        <taxon>Pseudomonadota</taxon>
        <taxon>Gammaproteobacteria</taxon>
        <taxon>Enterobacterales</taxon>
        <taxon>Enterobacteriaceae</taxon>
        <taxon>Klebsiella/Raoultella group</taxon>
        <taxon>Klebsiella</taxon>
        <taxon>Klebsiella pneumoniae complex</taxon>
    </lineage>
</organism>
<dbReference type="Pfam" id="PF00873">
    <property type="entry name" value="ACR_tran"/>
    <property type="match status" value="1"/>
</dbReference>
<dbReference type="EMBL" id="UGLC01000002">
    <property type="protein sequence ID" value="STT56100.1"/>
    <property type="molecule type" value="Genomic_DNA"/>
</dbReference>
<evidence type="ECO:0000313" key="1">
    <source>
        <dbReference type="EMBL" id="STT56100.1"/>
    </source>
</evidence>
<accession>A0A377WML7</accession>
<proteinExistence type="predicted"/>
<dbReference type="InterPro" id="IPR001036">
    <property type="entry name" value="Acrflvin-R"/>
</dbReference>
<dbReference type="Gene3D" id="3.30.70.1430">
    <property type="entry name" value="Multidrug efflux transporter AcrB pore domain"/>
    <property type="match status" value="1"/>
</dbReference>
<gene>
    <name evidence="1" type="primary">bepG_5</name>
    <name evidence="1" type="ORF">NCTC8849_04741</name>
</gene>
<dbReference type="GO" id="GO:0016020">
    <property type="term" value="C:membrane"/>
    <property type="evidence" value="ECO:0007669"/>
    <property type="project" value="InterPro"/>
</dbReference>
<reference evidence="1 2" key="1">
    <citation type="submission" date="2018-06" db="EMBL/GenBank/DDBJ databases">
        <authorList>
            <consortium name="Pathogen Informatics"/>
            <person name="Doyle S."/>
        </authorList>
    </citation>
    <scope>NUCLEOTIDE SEQUENCE [LARGE SCALE GENOMIC DNA]</scope>
    <source>
        <strain evidence="1 2">NCTC8849</strain>
    </source>
</reference>
<dbReference type="Proteomes" id="UP000254799">
    <property type="component" value="Unassembled WGS sequence"/>
</dbReference>
<dbReference type="SUPFAM" id="SSF82693">
    <property type="entry name" value="Multidrug efflux transporter AcrB pore domain, PN1, PN2, PC1 and PC2 subdomains"/>
    <property type="match status" value="1"/>
</dbReference>
<name>A0A377WML7_KLEPN</name>
<evidence type="ECO:0000313" key="2">
    <source>
        <dbReference type="Proteomes" id="UP000254799"/>
    </source>
</evidence>
<dbReference type="Gene3D" id="3.30.70.1320">
    <property type="entry name" value="Multidrug efflux transporter AcrB pore domain like"/>
    <property type="match status" value="1"/>
</dbReference>